<feature type="binding site" evidence="9">
    <location>
        <position position="144"/>
    </location>
    <ligand>
        <name>a divalent metal cation</name>
        <dbReference type="ChEBI" id="CHEBI:60240"/>
    </ligand>
</feature>
<feature type="binding site" evidence="10">
    <location>
        <begin position="83"/>
        <end position="90"/>
    </location>
    <ligand>
        <name>NADP(+)</name>
        <dbReference type="ChEBI" id="CHEBI:58349"/>
    </ligand>
</feature>
<dbReference type="GO" id="GO:0051287">
    <property type="term" value="F:NAD binding"/>
    <property type="evidence" value="ECO:0007669"/>
    <property type="project" value="InterPro"/>
</dbReference>
<feature type="region of interest" description="Disordered" evidence="11">
    <location>
        <begin position="1"/>
        <end position="35"/>
    </location>
</feature>
<gene>
    <name evidence="14" type="ORF">HUK68_04850</name>
</gene>
<dbReference type="KEGG" id="aant:HUK68_04850"/>
<dbReference type="PANTHER" id="PTHR43237">
    <property type="entry name" value="NADP-DEPENDENT MALIC ENZYME"/>
    <property type="match status" value="1"/>
</dbReference>
<dbReference type="Gene3D" id="3.40.50.720">
    <property type="entry name" value="NAD(P)-binding Rossmann-like Domain"/>
    <property type="match status" value="1"/>
</dbReference>
<keyword evidence="6" id="KW-0560">Oxidoreductase</keyword>
<dbReference type="GO" id="GO:0016746">
    <property type="term" value="F:acyltransferase activity"/>
    <property type="evidence" value="ECO:0007669"/>
    <property type="project" value="InterPro"/>
</dbReference>
<evidence type="ECO:0000256" key="9">
    <source>
        <dbReference type="PIRSR" id="PIRSR036684-2"/>
    </source>
</evidence>
<keyword evidence="15" id="KW-1185">Reference proteome</keyword>
<feature type="binding site" evidence="9">
    <location>
        <position position="143"/>
    </location>
    <ligand>
        <name>a divalent metal cation</name>
        <dbReference type="ChEBI" id="CHEBI:60240"/>
    </ligand>
</feature>
<evidence type="ECO:0000313" key="15">
    <source>
        <dbReference type="Proteomes" id="UP000509579"/>
    </source>
</evidence>
<dbReference type="GO" id="GO:0006108">
    <property type="term" value="P:malate metabolic process"/>
    <property type="evidence" value="ECO:0007669"/>
    <property type="project" value="InterPro"/>
</dbReference>
<feature type="domain" description="Malic enzyme N-terminal" evidence="13">
    <location>
        <begin position="25"/>
        <end position="158"/>
    </location>
</feature>
<dbReference type="InterPro" id="IPR045213">
    <property type="entry name" value="Malic_NAD-bd_bact_type"/>
</dbReference>
<dbReference type="Pfam" id="PF00390">
    <property type="entry name" value="malic"/>
    <property type="match status" value="1"/>
</dbReference>
<dbReference type="Gene3D" id="3.40.50.10750">
    <property type="entry name" value="Isocitrate/Isopropylmalate dehydrogenase-like"/>
    <property type="match status" value="1"/>
</dbReference>
<dbReference type="SMART" id="SM00919">
    <property type="entry name" value="Malic_M"/>
    <property type="match status" value="1"/>
</dbReference>
<dbReference type="PIRSF" id="PIRSF036684">
    <property type="entry name" value="ME_PTA"/>
    <property type="match status" value="1"/>
</dbReference>
<comment type="similarity">
    <text evidence="4">In the C-terminal section; belongs to the phosphate acetyltransferase and butyryltransferase family.</text>
</comment>
<dbReference type="Gene3D" id="3.40.50.10380">
    <property type="entry name" value="Malic enzyme, N-terminal domain"/>
    <property type="match status" value="1"/>
</dbReference>
<evidence type="ECO:0000256" key="7">
    <source>
        <dbReference type="ARBA" id="ARBA00023268"/>
    </source>
</evidence>
<dbReference type="InterPro" id="IPR051674">
    <property type="entry name" value="Malate_Decarboxylase"/>
</dbReference>
<dbReference type="SUPFAM" id="SSF53223">
    <property type="entry name" value="Aminoacid dehydrogenase-like, N-terminal domain"/>
    <property type="match status" value="1"/>
</dbReference>
<evidence type="ECO:0000256" key="1">
    <source>
        <dbReference type="ARBA" id="ARBA00001936"/>
    </source>
</evidence>
<evidence type="ECO:0000256" key="6">
    <source>
        <dbReference type="ARBA" id="ARBA00023002"/>
    </source>
</evidence>
<feature type="binding site" evidence="10">
    <location>
        <position position="294"/>
    </location>
    <ligand>
        <name>a divalent metal cation</name>
        <dbReference type="ChEBI" id="CHEBI:60240"/>
    </ligand>
</feature>
<dbReference type="Pfam" id="PF01515">
    <property type="entry name" value="PTA_PTB"/>
    <property type="match status" value="1"/>
</dbReference>
<keyword evidence="7" id="KW-0511">Multifunctional enzyme</keyword>
<dbReference type="FunFam" id="3.40.50.10380:FF:000003">
    <property type="entry name" value="NADP-dependent malic enzyme"/>
    <property type="match status" value="1"/>
</dbReference>
<comment type="cofactor">
    <cofactor evidence="2">
        <name>Mg(2+)</name>
        <dbReference type="ChEBI" id="CHEBI:18420"/>
    </cofactor>
</comment>
<dbReference type="InterPro" id="IPR042112">
    <property type="entry name" value="P_AcTrfase_dom2"/>
</dbReference>
<evidence type="ECO:0000313" key="14">
    <source>
        <dbReference type="EMBL" id="QKV52284.1"/>
    </source>
</evidence>
<keyword evidence="10" id="KW-0521">NADP</keyword>
<evidence type="ECO:0000259" key="13">
    <source>
        <dbReference type="SMART" id="SM01274"/>
    </source>
</evidence>
<reference evidence="14 15" key="1">
    <citation type="submission" date="2020-06" db="EMBL/GenBank/DDBJ databases">
        <title>Acidovorax antarctica sp. nov., isolated from Corinth ice sheet soil, Antarctic Fields Peninsula.</title>
        <authorList>
            <person name="Xu Q."/>
            <person name="Peng F."/>
        </authorList>
    </citation>
    <scope>NUCLEOTIDE SEQUENCE [LARGE SCALE GENOMIC DNA]</scope>
    <source>
        <strain evidence="14 15">16-35-5</strain>
    </source>
</reference>
<dbReference type="RefSeq" id="WP_175503165.1">
    <property type="nucleotide sequence ID" value="NZ_CP054840.1"/>
</dbReference>
<organism evidence="14 15">
    <name type="scientific">Comamonas antarctica</name>
    <dbReference type="NCBI Taxonomy" id="2743470"/>
    <lineage>
        <taxon>Bacteria</taxon>
        <taxon>Pseudomonadati</taxon>
        <taxon>Pseudomonadota</taxon>
        <taxon>Betaproteobacteria</taxon>
        <taxon>Burkholderiales</taxon>
        <taxon>Comamonadaceae</taxon>
        <taxon>Comamonas</taxon>
    </lineage>
</organism>
<feature type="binding site" evidence="10">
    <location>
        <position position="169"/>
    </location>
    <ligand>
        <name>a divalent metal cation</name>
        <dbReference type="ChEBI" id="CHEBI:60240"/>
    </ligand>
</feature>
<dbReference type="InterPro" id="IPR037062">
    <property type="entry name" value="Malic_N_dom_sf"/>
</dbReference>
<dbReference type="InterPro" id="IPR046346">
    <property type="entry name" value="Aminoacid_DH-like_N_sf"/>
</dbReference>
<dbReference type="InterPro" id="IPR012188">
    <property type="entry name" value="ME_PTA"/>
</dbReference>
<name>A0A6N1WYJ1_9BURK</name>
<dbReference type="Proteomes" id="UP000509579">
    <property type="component" value="Chromosome"/>
</dbReference>
<dbReference type="InterPro" id="IPR012301">
    <property type="entry name" value="Malic_N_dom"/>
</dbReference>
<evidence type="ECO:0000256" key="4">
    <source>
        <dbReference type="ARBA" id="ARBA00008756"/>
    </source>
</evidence>
<dbReference type="GO" id="GO:0046872">
    <property type="term" value="F:metal ion binding"/>
    <property type="evidence" value="ECO:0007669"/>
    <property type="project" value="UniProtKB-KW"/>
</dbReference>
<dbReference type="GO" id="GO:0004470">
    <property type="term" value="F:malic enzyme activity"/>
    <property type="evidence" value="ECO:0007669"/>
    <property type="project" value="InterPro"/>
</dbReference>
<dbReference type="GO" id="GO:0016616">
    <property type="term" value="F:oxidoreductase activity, acting on the CH-OH group of donors, NAD or NADP as acceptor"/>
    <property type="evidence" value="ECO:0007669"/>
    <property type="project" value="InterPro"/>
</dbReference>
<dbReference type="AlphaFoldDB" id="A0A6N1WYJ1"/>
<feature type="active site" description="Proton acceptor" evidence="8">
    <location>
        <position position="101"/>
    </location>
</feature>
<evidence type="ECO:0000256" key="2">
    <source>
        <dbReference type="ARBA" id="ARBA00001946"/>
    </source>
</evidence>
<protein>
    <submittedName>
        <fullName evidence="14">NADP-dependent malic enzyme</fullName>
    </submittedName>
</protein>
<dbReference type="InterPro" id="IPR042113">
    <property type="entry name" value="P_AcTrfase_dom1"/>
</dbReference>
<dbReference type="Pfam" id="PF03949">
    <property type="entry name" value="Malic_M"/>
    <property type="match status" value="1"/>
</dbReference>
<sequence length="766" mass="81911">MTQNLSTAEQALRDAAREYHRSPNKGKISVTPTKPLSNQRDLSLAYSPGVAYPCLDIEADPSLAAEYTARGNLVGVVTNGTAVLGLGDIGPLASKPVMEGKGCLFKKFAGVDVFDIELAERDPDKLIEIIAALEPTLGGINLEDIKAPECFYIEQELSKRMNIPVFHDDQHGTAIISSAALLNGLELVGKDIDKVKVAVSGAGAAAIACVNVMVGLGVKRENVFMCDSKGLIYEGRPGGLDASKAQYAQKTEGRTLADAVDGADVFLGCSAPGVLTAEMVKTMADKPIILALANPEPEIRPELAKAIRPDCIIATGRSDYPNQVNNVLCFPYIFRGALDCGATKITEEMKLACVREIANLAKAEMSDEVAAAYQGKELSFGPDYIIPTPFDVRLILRIAPAVARAAEASGVATRPIADYDAYRESLSRFVYSTSMFMRPVFAAAKQNLQRVAYAEGEDERVLRAVQVAVDDGLALPILIGRPAVIATRIAKAGLRLQPGKDVEVCDPEDDPRFRQYWETYHKLMGRNGITPENAKAAVRRSNTLIAALMVHLGDADAMLCGLVGRFDSHLEHIEKVLGLKDGAPGFATVNALMLESRTLFIADTYINDNPDAELLASIAQMAAEEVQRFGLPPKVAFLSHSNYGSSTRPSALKMRAARDQFAQNVPHIDCDGEMHGDAALSPEVRARALLETSLDGEANVLICPNLDAANILFNVLKITAAHGTTIGPMLLGSAAAAHVLTPSSTVRRVVNMTALAAAQAQTLHAA</sequence>
<dbReference type="Gene3D" id="3.40.50.10950">
    <property type="match status" value="1"/>
</dbReference>
<feature type="compositionally biased region" description="Basic and acidic residues" evidence="11">
    <location>
        <begin position="11"/>
        <end position="21"/>
    </location>
</feature>
<feature type="domain" description="Malic enzyme NAD-binding" evidence="12">
    <location>
        <begin position="170"/>
        <end position="407"/>
    </location>
</feature>
<dbReference type="SUPFAM" id="SSF53659">
    <property type="entry name" value="Isocitrate/Isopropylmalate dehydrogenase-like"/>
    <property type="match status" value="1"/>
</dbReference>
<evidence type="ECO:0000259" key="12">
    <source>
        <dbReference type="SMART" id="SM00919"/>
    </source>
</evidence>
<proteinExistence type="inferred from homology"/>
<accession>A0A6N1WYJ1</accession>
<dbReference type="FunFam" id="3.40.50.720:FF:000095">
    <property type="entry name" value="NADP-dependent malic enzyme"/>
    <property type="match status" value="1"/>
</dbReference>
<dbReference type="SUPFAM" id="SSF51735">
    <property type="entry name" value="NAD(P)-binding Rossmann-fold domains"/>
    <property type="match status" value="1"/>
</dbReference>
<comment type="cofactor">
    <cofactor evidence="1">
        <name>Mn(2+)</name>
        <dbReference type="ChEBI" id="CHEBI:29035"/>
    </cofactor>
</comment>
<evidence type="ECO:0000256" key="8">
    <source>
        <dbReference type="PIRSR" id="PIRSR036684-1"/>
    </source>
</evidence>
<comment type="similarity">
    <text evidence="3">In the N-terminal section; belongs to the malic enzymes family.</text>
</comment>
<evidence type="ECO:0000256" key="5">
    <source>
        <dbReference type="ARBA" id="ARBA00022723"/>
    </source>
</evidence>
<dbReference type="InterPro" id="IPR012302">
    <property type="entry name" value="Malic_NAD-bd"/>
</dbReference>
<keyword evidence="5 9" id="KW-0479">Metal-binding</keyword>
<dbReference type="PANTHER" id="PTHR43237:SF4">
    <property type="entry name" value="NADP-DEPENDENT MALIC ENZYME"/>
    <property type="match status" value="1"/>
</dbReference>
<evidence type="ECO:0000256" key="11">
    <source>
        <dbReference type="SAM" id="MobiDB-lite"/>
    </source>
</evidence>
<dbReference type="SMART" id="SM01274">
    <property type="entry name" value="malic"/>
    <property type="match status" value="1"/>
</dbReference>
<evidence type="ECO:0000256" key="10">
    <source>
        <dbReference type="PIRSR" id="PIRSR036684-3"/>
    </source>
</evidence>
<dbReference type="EMBL" id="CP054840">
    <property type="protein sequence ID" value="QKV52284.1"/>
    <property type="molecule type" value="Genomic_DNA"/>
</dbReference>
<dbReference type="InterPro" id="IPR036291">
    <property type="entry name" value="NAD(P)-bd_dom_sf"/>
</dbReference>
<dbReference type="CDD" id="cd05311">
    <property type="entry name" value="NAD_bind_2_malic_enz"/>
    <property type="match status" value="1"/>
</dbReference>
<evidence type="ECO:0000256" key="3">
    <source>
        <dbReference type="ARBA" id="ARBA00007686"/>
    </source>
</evidence>
<dbReference type="InterPro" id="IPR002505">
    <property type="entry name" value="PTA_PTB"/>
</dbReference>